<feature type="transmembrane region" description="Helical" evidence="1">
    <location>
        <begin position="222"/>
        <end position="243"/>
    </location>
</feature>
<dbReference type="Proteomes" id="UP000243588">
    <property type="component" value="Unassembled WGS sequence"/>
</dbReference>
<dbReference type="AlphaFoldDB" id="A0A1G8DJD6"/>
<organism evidence="2 3">
    <name type="scientific">Myroides phaeus</name>
    <dbReference type="NCBI Taxonomy" id="702745"/>
    <lineage>
        <taxon>Bacteria</taxon>
        <taxon>Pseudomonadati</taxon>
        <taxon>Bacteroidota</taxon>
        <taxon>Flavobacteriia</taxon>
        <taxon>Flavobacteriales</taxon>
        <taxon>Flavobacteriaceae</taxon>
        <taxon>Myroides</taxon>
    </lineage>
</organism>
<proteinExistence type="predicted"/>
<keyword evidence="1" id="KW-0472">Membrane</keyword>
<dbReference type="RefSeq" id="WP_090407227.1">
    <property type="nucleotide sequence ID" value="NZ_FNDQ01000007.1"/>
</dbReference>
<name>A0A1G8DJD6_9FLAO</name>
<gene>
    <name evidence="2" type="ORF">SAMN05421818_10751</name>
</gene>
<feature type="transmembrane region" description="Helical" evidence="1">
    <location>
        <begin position="198"/>
        <end position="216"/>
    </location>
</feature>
<feature type="transmembrane region" description="Helical" evidence="1">
    <location>
        <begin position="34"/>
        <end position="58"/>
    </location>
</feature>
<evidence type="ECO:0000256" key="1">
    <source>
        <dbReference type="SAM" id="Phobius"/>
    </source>
</evidence>
<keyword evidence="3" id="KW-1185">Reference proteome</keyword>
<feature type="transmembrane region" description="Helical" evidence="1">
    <location>
        <begin position="134"/>
        <end position="154"/>
    </location>
</feature>
<evidence type="ECO:0000313" key="2">
    <source>
        <dbReference type="EMBL" id="SDH57783.1"/>
    </source>
</evidence>
<sequence length="257" mass="28811">MDNTKQRLKDIAENGLNLQMNNVMSEAFAYYKKIVIPASAALMLLTFLASIGFSSILLKMYGEDTEAVLEQLQTFSPMNLPLDQIYIYLLVMTGLTAFSSILMAGFLEMAANAYKGKRSSLFLAFKYFINVKGLYLLIIHFVVSIVLSTIVFFLQMEGLGMVAMAINWLVNALIVFVTPLIIFGNLSPIQAVKNSVMVVNKQPFTIILILLFSYFVVGAGLFFFLVGVFFTIPFLFSVCFALYRQAIGYYPKEDKLS</sequence>
<reference evidence="3" key="1">
    <citation type="submission" date="2016-10" db="EMBL/GenBank/DDBJ databases">
        <authorList>
            <person name="Varghese N."/>
            <person name="Submissions S."/>
        </authorList>
    </citation>
    <scope>NUCLEOTIDE SEQUENCE [LARGE SCALE GENOMIC DNA]</scope>
    <source>
        <strain evidence="3">DSM 23313</strain>
    </source>
</reference>
<feature type="transmembrane region" description="Helical" evidence="1">
    <location>
        <begin position="166"/>
        <end position="186"/>
    </location>
</feature>
<dbReference type="EMBL" id="FNDQ01000007">
    <property type="protein sequence ID" value="SDH57783.1"/>
    <property type="molecule type" value="Genomic_DNA"/>
</dbReference>
<keyword evidence="1" id="KW-1133">Transmembrane helix</keyword>
<feature type="transmembrane region" description="Helical" evidence="1">
    <location>
        <begin position="85"/>
        <end position="114"/>
    </location>
</feature>
<accession>A0A1G8DJD6</accession>
<keyword evidence="1" id="KW-0812">Transmembrane</keyword>
<protein>
    <submittedName>
        <fullName evidence="2">Uncharacterized protein</fullName>
    </submittedName>
</protein>
<evidence type="ECO:0000313" key="3">
    <source>
        <dbReference type="Proteomes" id="UP000243588"/>
    </source>
</evidence>